<evidence type="ECO:0000256" key="3">
    <source>
        <dbReference type="ARBA" id="ARBA00023157"/>
    </source>
</evidence>
<dbReference type="GO" id="GO:0016491">
    <property type="term" value="F:oxidoreductase activity"/>
    <property type="evidence" value="ECO:0007669"/>
    <property type="project" value="InterPro"/>
</dbReference>
<dbReference type="InterPro" id="IPR050553">
    <property type="entry name" value="Thioredoxin_ResA/DsbE_sf"/>
</dbReference>
<evidence type="ECO:0000259" key="6">
    <source>
        <dbReference type="PROSITE" id="PS51352"/>
    </source>
</evidence>
<comment type="subcellular location">
    <subcellularLocation>
        <location evidence="1">Cell envelope</location>
    </subcellularLocation>
</comment>
<evidence type="ECO:0000256" key="2">
    <source>
        <dbReference type="ARBA" id="ARBA00022748"/>
    </source>
</evidence>
<feature type="transmembrane region" description="Helical" evidence="5">
    <location>
        <begin position="37"/>
        <end position="54"/>
    </location>
</feature>
<proteinExistence type="predicted"/>
<keyword evidence="5" id="KW-0812">Transmembrane</keyword>
<evidence type="ECO:0000256" key="1">
    <source>
        <dbReference type="ARBA" id="ARBA00004196"/>
    </source>
</evidence>
<evidence type="ECO:0000313" key="8">
    <source>
        <dbReference type="Proteomes" id="UP000038055"/>
    </source>
</evidence>
<dbReference type="InterPro" id="IPR036249">
    <property type="entry name" value="Thioredoxin-like_sf"/>
</dbReference>
<dbReference type="GO" id="GO:0030313">
    <property type="term" value="C:cell envelope"/>
    <property type="evidence" value="ECO:0007669"/>
    <property type="project" value="UniProtKB-SubCell"/>
</dbReference>
<keyword evidence="5" id="KW-0472">Membrane</keyword>
<dbReference type="CDD" id="cd02966">
    <property type="entry name" value="TlpA_like_family"/>
    <property type="match status" value="1"/>
</dbReference>
<dbReference type="STRING" id="28189.CCYN74_90027"/>
<sequence length="310" mass="36161">MNKMGDFRRLILGVLVCVATFGIIFLLARFIEIHQIRTLKWIPILMTCLGFYLAGRINQKTRLSLLPFLLVGLFVFVPLKFFYIPFVFVLILCAVLALLLSRKEILPKIRFLFLIPLLGIFGYFLFSQPLIIRKKGFSVDEMGNLHNVMVLWDFRELSPTKLPQYTFKNSEWKDVQLSDFEGKNVYVTFWATWCGPCKAEKPRLEEIKAMFKNDENLIFIDISLDTNRSSWEKFISEQKPAGIQLNSTNDRQTREAFQIAGIPHNILISKDGHYKSFSRPTRITENQLEMLKSSEKIDDYVKTTAKYFEK</sequence>
<dbReference type="EMBL" id="CDOD01000023">
    <property type="protein sequence ID" value="CEN35944.1"/>
    <property type="molecule type" value="Genomic_DNA"/>
</dbReference>
<feature type="domain" description="Thioredoxin" evidence="6">
    <location>
        <begin position="156"/>
        <end position="302"/>
    </location>
</feature>
<dbReference type="InterPro" id="IPR013766">
    <property type="entry name" value="Thioredoxin_domain"/>
</dbReference>
<name>A0A0B7HBK0_9FLAO</name>
<organism evidence="7 8">
    <name type="scientific">Capnocytophaga cynodegmi</name>
    <dbReference type="NCBI Taxonomy" id="28189"/>
    <lineage>
        <taxon>Bacteria</taxon>
        <taxon>Pseudomonadati</taxon>
        <taxon>Bacteroidota</taxon>
        <taxon>Flavobacteriia</taxon>
        <taxon>Flavobacteriales</taxon>
        <taxon>Flavobacteriaceae</taxon>
        <taxon>Capnocytophaga</taxon>
    </lineage>
</organism>
<dbReference type="Gene3D" id="3.40.30.10">
    <property type="entry name" value="Glutaredoxin"/>
    <property type="match status" value="1"/>
</dbReference>
<dbReference type="eggNOG" id="COG0526">
    <property type="taxonomic scope" value="Bacteria"/>
</dbReference>
<protein>
    <recommendedName>
        <fullName evidence="6">Thioredoxin domain-containing protein</fullName>
    </recommendedName>
</protein>
<dbReference type="InterPro" id="IPR000866">
    <property type="entry name" value="AhpC/TSA"/>
</dbReference>
<feature type="transmembrane region" description="Helical" evidence="5">
    <location>
        <begin position="12"/>
        <end position="31"/>
    </location>
</feature>
<evidence type="ECO:0000313" key="7">
    <source>
        <dbReference type="EMBL" id="CEN35944.1"/>
    </source>
</evidence>
<dbReference type="Proteomes" id="UP000038055">
    <property type="component" value="Unassembled WGS sequence"/>
</dbReference>
<evidence type="ECO:0000256" key="4">
    <source>
        <dbReference type="ARBA" id="ARBA00023284"/>
    </source>
</evidence>
<feature type="transmembrane region" description="Helical" evidence="5">
    <location>
        <begin position="112"/>
        <end position="132"/>
    </location>
</feature>
<dbReference type="PROSITE" id="PS51352">
    <property type="entry name" value="THIOREDOXIN_2"/>
    <property type="match status" value="1"/>
</dbReference>
<feature type="transmembrane region" description="Helical" evidence="5">
    <location>
        <begin position="61"/>
        <end position="77"/>
    </location>
</feature>
<dbReference type="GO" id="GO:0017004">
    <property type="term" value="P:cytochrome complex assembly"/>
    <property type="evidence" value="ECO:0007669"/>
    <property type="project" value="UniProtKB-KW"/>
</dbReference>
<evidence type="ECO:0000256" key="5">
    <source>
        <dbReference type="SAM" id="Phobius"/>
    </source>
</evidence>
<keyword evidence="4" id="KW-0676">Redox-active center</keyword>
<dbReference type="SUPFAM" id="SSF52833">
    <property type="entry name" value="Thioredoxin-like"/>
    <property type="match status" value="1"/>
</dbReference>
<dbReference type="AlphaFoldDB" id="A0A0B7HBK0"/>
<keyword evidence="2" id="KW-0201">Cytochrome c-type biogenesis</keyword>
<keyword evidence="8" id="KW-1185">Reference proteome</keyword>
<dbReference type="GO" id="GO:0016209">
    <property type="term" value="F:antioxidant activity"/>
    <property type="evidence" value="ECO:0007669"/>
    <property type="project" value="InterPro"/>
</dbReference>
<dbReference type="PANTHER" id="PTHR42852">
    <property type="entry name" value="THIOL:DISULFIDE INTERCHANGE PROTEIN DSBE"/>
    <property type="match status" value="1"/>
</dbReference>
<keyword evidence="5" id="KW-1133">Transmembrane helix</keyword>
<reference evidence="8" key="1">
    <citation type="submission" date="2015-01" db="EMBL/GenBank/DDBJ databases">
        <authorList>
            <person name="MANFREDI Pablo"/>
        </authorList>
    </citation>
    <scope>NUCLEOTIDE SEQUENCE [LARGE SCALE GENOMIC DNA]</scope>
    <source>
        <strain evidence="8">Ccyn2B</strain>
    </source>
</reference>
<accession>A0A0B7HBK0</accession>
<gene>
    <name evidence="7" type="ORF">CCYN2B_30004</name>
</gene>
<keyword evidence="3" id="KW-1015">Disulfide bond</keyword>
<dbReference type="Pfam" id="PF00578">
    <property type="entry name" value="AhpC-TSA"/>
    <property type="match status" value="1"/>
</dbReference>
<dbReference type="PANTHER" id="PTHR42852:SF6">
    <property type="entry name" value="THIOL:DISULFIDE INTERCHANGE PROTEIN DSBE"/>
    <property type="match status" value="1"/>
</dbReference>
<dbReference type="RefSeq" id="WP_041992237.1">
    <property type="nucleotide sequence ID" value="NZ_CDOD01000023.1"/>
</dbReference>